<dbReference type="InterPro" id="IPR027417">
    <property type="entry name" value="P-loop_NTPase"/>
</dbReference>
<accession>A0A6G0WWY1</accession>
<organism evidence="1 2">
    <name type="scientific">Aphanomyces euteiches</name>
    <dbReference type="NCBI Taxonomy" id="100861"/>
    <lineage>
        <taxon>Eukaryota</taxon>
        <taxon>Sar</taxon>
        <taxon>Stramenopiles</taxon>
        <taxon>Oomycota</taxon>
        <taxon>Saprolegniomycetes</taxon>
        <taxon>Saprolegniales</taxon>
        <taxon>Verrucalvaceae</taxon>
        <taxon>Aphanomyces</taxon>
    </lineage>
</organism>
<dbReference type="EMBL" id="VJMJ01000137">
    <property type="protein sequence ID" value="KAF0732067.1"/>
    <property type="molecule type" value="Genomic_DNA"/>
</dbReference>
<dbReference type="AlphaFoldDB" id="A0A6G0WWY1"/>
<evidence type="ECO:0000313" key="2">
    <source>
        <dbReference type="Proteomes" id="UP000481153"/>
    </source>
</evidence>
<dbReference type="PANTHER" id="PTHR10285">
    <property type="entry name" value="URIDINE KINASE"/>
    <property type="match status" value="1"/>
</dbReference>
<dbReference type="Gene3D" id="3.40.50.300">
    <property type="entry name" value="P-loop containing nucleotide triphosphate hydrolases"/>
    <property type="match status" value="1"/>
</dbReference>
<dbReference type="SUPFAM" id="SSF52540">
    <property type="entry name" value="P-loop containing nucleoside triphosphate hydrolases"/>
    <property type="match status" value="1"/>
</dbReference>
<proteinExistence type="predicted"/>
<gene>
    <name evidence="1" type="ORF">Ae201684_010720</name>
</gene>
<evidence type="ECO:0008006" key="3">
    <source>
        <dbReference type="Google" id="ProtNLM"/>
    </source>
</evidence>
<name>A0A6G0WWY1_9STRA</name>
<reference evidence="1 2" key="1">
    <citation type="submission" date="2019-07" db="EMBL/GenBank/DDBJ databases">
        <title>Genomics analysis of Aphanomyces spp. identifies a new class of oomycete effector associated with host adaptation.</title>
        <authorList>
            <person name="Gaulin E."/>
        </authorList>
    </citation>
    <scope>NUCLEOTIDE SEQUENCE [LARGE SCALE GENOMIC DNA]</scope>
    <source>
        <strain evidence="1 2">ATCC 201684</strain>
    </source>
</reference>
<keyword evidence="2" id="KW-1185">Reference proteome</keyword>
<dbReference type="VEuPathDB" id="FungiDB:AeMF1_015111"/>
<comment type="caution">
    <text evidence="1">The sequence shown here is derived from an EMBL/GenBank/DDBJ whole genome shotgun (WGS) entry which is preliminary data.</text>
</comment>
<protein>
    <recommendedName>
        <fullName evidence="3">Phosphoribulokinase/uridine kinase domain-containing protein</fullName>
    </recommendedName>
</protein>
<dbReference type="Proteomes" id="UP000481153">
    <property type="component" value="Unassembled WGS sequence"/>
</dbReference>
<evidence type="ECO:0000313" key="1">
    <source>
        <dbReference type="EMBL" id="KAF0732067.1"/>
    </source>
</evidence>
<sequence length="305" mass="33887">MSRSTALAKCLEPLLLRSTVAVPPHAKSKADYIHELVHSYYLPVFFWAERQLQASSCIVLGLSCVQGGGKTTMTSFLETLFHETGKSCASLSLDDVYLTRSEQVAVAQSNAGNPLLEHRGNPGTQDLNLLLSLIKDAKAGRDVLVPRYNKSAFDGRGDRFPRDQWIAHKGPLDVLLIEGWCLGFEASPTDLDGHLKPVNAALRDFDQLYAELSALIVVQVEDLGWVYTWREQAEARMREEGKPAMTPEQVKDFVDRFMPAYERYLPQLNSDSAGPSSISRIPRLTVTIGQHRECTSVVAREGRNA</sequence>